<feature type="region of interest" description="Disordered" evidence="1">
    <location>
        <begin position="634"/>
        <end position="686"/>
    </location>
</feature>
<feature type="compositionally biased region" description="Polar residues" evidence="1">
    <location>
        <begin position="374"/>
        <end position="385"/>
    </location>
</feature>
<name>A0ABP0EEX3_9ASCO</name>
<feature type="compositionally biased region" description="Basic and acidic residues" evidence="1">
    <location>
        <begin position="472"/>
        <end position="485"/>
    </location>
</feature>
<feature type="compositionally biased region" description="Low complexity" evidence="1">
    <location>
        <begin position="783"/>
        <end position="817"/>
    </location>
</feature>
<reference evidence="2 3" key="1">
    <citation type="submission" date="2024-01" db="EMBL/GenBank/DDBJ databases">
        <authorList>
            <consortium name="Genoscope - CEA"/>
            <person name="William W."/>
        </authorList>
    </citation>
    <scope>NUCLEOTIDE SEQUENCE [LARGE SCALE GENOMIC DNA]</scope>
    <source>
        <strain evidence="2 3">29B2s-10</strain>
    </source>
</reference>
<feature type="region of interest" description="Disordered" evidence="1">
    <location>
        <begin position="751"/>
        <end position="830"/>
    </location>
</feature>
<organism evidence="2 3">
    <name type="scientific">[Candida] anglica</name>
    <dbReference type="NCBI Taxonomy" id="148631"/>
    <lineage>
        <taxon>Eukaryota</taxon>
        <taxon>Fungi</taxon>
        <taxon>Dikarya</taxon>
        <taxon>Ascomycota</taxon>
        <taxon>Saccharomycotina</taxon>
        <taxon>Pichiomycetes</taxon>
        <taxon>Debaryomycetaceae</taxon>
        <taxon>Kurtzmaniella</taxon>
    </lineage>
</organism>
<feature type="compositionally biased region" description="Gly residues" evidence="1">
    <location>
        <begin position="428"/>
        <end position="439"/>
    </location>
</feature>
<feature type="compositionally biased region" description="Polar residues" evidence="1">
    <location>
        <begin position="1"/>
        <end position="13"/>
    </location>
</feature>
<feature type="region of interest" description="Disordered" evidence="1">
    <location>
        <begin position="518"/>
        <end position="596"/>
    </location>
</feature>
<feature type="compositionally biased region" description="Low complexity" evidence="1">
    <location>
        <begin position="580"/>
        <end position="590"/>
    </location>
</feature>
<dbReference type="InterPro" id="IPR018857">
    <property type="entry name" value="TORC1_cplx_su_TCO89"/>
</dbReference>
<proteinExistence type="predicted"/>
<feature type="compositionally biased region" description="Polar residues" evidence="1">
    <location>
        <begin position="751"/>
        <end position="764"/>
    </location>
</feature>
<feature type="compositionally biased region" description="Gly residues" evidence="1">
    <location>
        <begin position="550"/>
        <end position="579"/>
    </location>
</feature>
<feature type="compositionally biased region" description="Gly residues" evidence="1">
    <location>
        <begin position="80"/>
        <end position="89"/>
    </location>
</feature>
<gene>
    <name evidence="2" type="ORF">CAAN4_F06084</name>
</gene>
<feature type="region of interest" description="Disordered" evidence="1">
    <location>
        <begin position="233"/>
        <end position="496"/>
    </location>
</feature>
<feature type="compositionally biased region" description="Polar residues" evidence="1">
    <location>
        <begin position="274"/>
        <end position="301"/>
    </location>
</feature>
<feature type="compositionally biased region" description="Low complexity" evidence="1">
    <location>
        <begin position="386"/>
        <end position="396"/>
    </location>
</feature>
<feature type="compositionally biased region" description="Low complexity" evidence="1">
    <location>
        <begin position="327"/>
        <end position="343"/>
    </location>
</feature>
<dbReference type="PANTHER" id="PTHR22794">
    <property type="entry name" value="THAP DOMAIN PROTEIN 11"/>
    <property type="match status" value="1"/>
</dbReference>
<feature type="compositionally biased region" description="Polar residues" evidence="1">
    <location>
        <begin position="132"/>
        <end position="144"/>
    </location>
</feature>
<feature type="compositionally biased region" description="Polar residues" evidence="1">
    <location>
        <begin position="397"/>
        <end position="415"/>
    </location>
</feature>
<feature type="compositionally biased region" description="Polar residues" evidence="1">
    <location>
        <begin position="442"/>
        <end position="456"/>
    </location>
</feature>
<feature type="compositionally biased region" description="Low complexity" evidence="1">
    <location>
        <begin position="233"/>
        <end position="253"/>
    </location>
</feature>
<feature type="compositionally biased region" description="Low complexity" evidence="1">
    <location>
        <begin position="634"/>
        <end position="668"/>
    </location>
</feature>
<dbReference type="Proteomes" id="UP001497600">
    <property type="component" value="Chromosome F"/>
</dbReference>
<feature type="compositionally biased region" description="Polar residues" evidence="1">
    <location>
        <begin position="40"/>
        <end position="55"/>
    </location>
</feature>
<evidence type="ECO:0000313" key="3">
    <source>
        <dbReference type="Proteomes" id="UP001497600"/>
    </source>
</evidence>
<feature type="compositionally biased region" description="Low complexity" evidence="1">
    <location>
        <begin position="90"/>
        <end position="105"/>
    </location>
</feature>
<dbReference type="Pfam" id="PF10452">
    <property type="entry name" value="TCO89"/>
    <property type="match status" value="1"/>
</dbReference>
<dbReference type="PANTHER" id="PTHR22794:SF2">
    <property type="entry name" value="THAP DOMAIN-CONTAINING PROTEIN 11"/>
    <property type="match status" value="1"/>
</dbReference>
<sequence>MSDSPSDSRSNTPAQPPAHTQAHTSAGSAHRGRPKMPPSGSYSTSALVTTTTPNKPKSRKSGTGPWTHGRSLSHTKLPLKGGGGGGGYTASGASMSPSPMTPATSAGGGGGSFVAARPHLGRSKSTDGLVKTRNNALKRSNRSLTKLAGLQPLTKTTSNQSLKSNKSRESLKGMAVVGLKRSGKKERAILRLNDEDDDEEYEDVEGPDVVVQPFETGMIESVPVELATLDSAPVDSVPVDSVPVDSVSVESAPLESAQGSELSGAGSDLAATTHPANSSTTTSYQPGFNSERMTTERSLSGSVGEPVGGNNIDPVPGPGTASGSGHGPSSTSTAAPAVVPTTSMDSDSSVVPFEGDAGEGDATGAGYAYGGSLLLSQSTGVTKKFNNNNNGTTTGNAGQPTLQPQDAFNSRSISGISFRANPMDDAKGGGGAGVPGATGSGSDDSNSYQPGQTIYNNLRGGGDNGSSLNEAGARDRARARARDESDALEDSATAAAAAAAAAAAVDPSMATFQDFLKHSNKNSHGNGHSSSTSHTSHRGGAHASDHGSGMRPGSGSGPGTGLGSGTGGFASGSGSGSGSGSASASASASAHDNRTQQRLWLQRENSLMDVPGLDPTHLGNFSNLSLSNLMFDESSGGAPSGSASAIGSGMSSSRQHQPQLHPQFQLSQVQASPPRLNGAGAGGAGGSSATALMNGSGSGGALSSATSESSLNGLLLNVQSSNSIQSRTEFERLNREYLNVRRNLNPVAQSLSRTREYTQSQQLTVAKKKKDAGPATADRRTSSQRTTAGTATGSGGPSSTSSSSPATLASSPTSTTPVADRSTNSFDEFSPEYHAKDQDITALVNKLWQKALISSTSSLGNVTTPLRISTQQQRPTNQRLQSYTQATGYTNMRSPQTPTTRAVKLAAASQQNFKKNDHTSVNIA</sequence>
<feature type="region of interest" description="Disordered" evidence="1">
    <location>
        <begin position="1"/>
        <end position="177"/>
    </location>
</feature>
<dbReference type="EMBL" id="OZ004258">
    <property type="protein sequence ID" value="CAK7912240.1"/>
    <property type="molecule type" value="Genomic_DNA"/>
</dbReference>
<evidence type="ECO:0000313" key="2">
    <source>
        <dbReference type="EMBL" id="CAK7912240.1"/>
    </source>
</evidence>
<feature type="compositionally biased region" description="Low complexity" evidence="1">
    <location>
        <begin position="522"/>
        <end position="534"/>
    </location>
</feature>
<feature type="compositionally biased region" description="Polar residues" evidence="1">
    <location>
        <begin position="153"/>
        <end position="164"/>
    </location>
</feature>
<accession>A0ABP0EEX3</accession>
<evidence type="ECO:0000256" key="1">
    <source>
        <dbReference type="SAM" id="MobiDB-lite"/>
    </source>
</evidence>
<keyword evidence="3" id="KW-1185">Reference proteome</keyword>
<protein>
    <submittedName>
        <fullName evidence="2">Uncharacterized protein</fullName>
    </submittedName>
</protein>